<protein>
    <recommendedName>
        <fullName evidence="5">Secreted protein</fullName>
    </recommendedName>
</protein>
<gene>
    <name evidence="3" type="ORF">XD94_1035</name>
</gene>
<feature type="chain" id="PRO_5007097003" description="Secreted protein" evidence="2">
    <location>
        <begin position="21"/>
        <end position="108"/>
    </location>
</feature>
<feature type="compositionally biased region" description="Gly residues" evidence="1">
    <location>
        <begin position="25"/>
        <end position="53"/>
    </location>
</feature>
<dbReference type="Proteomes" id="UP000054092">
    <property type="component" value="Unassembled WGS sequence"/>
</dbReference>
<evidence type="ECO:0000313" key="4">
    <source>
        <dbReference type="Proteomes" id="UP000054092"/>
    </source>
</evidence>
<evidence type="ECO:0008006" key="5">
    <source>
        <dbReference type="Google" id="ProtNLM"/>
    </source>
</evidence>
<accession>A0A101HNZ1</accession>
<evidence type="ECO:0000256" key="2">
    <source>
        <dbReference type="SAM" id="SignalP"/>
    </source>
</evidence>
<feature type="region of interest" description="Disordered" evidence="1">
    <location>
        <begin position="25"/>
        <end position="61"/>
    </location>
</feature>
<reference evidence="4" key="1">
    <citation type="journal article" date="2015" name="MBio">
        <title>Genome-Resolved Metagenomic Analysis Reveals Roles for Candidate Phyla and Other Microbial Community Members in Biogeochemical Transformations in Oil Reservoirs.</title>
        <authorList>
            <person name="Hu P."/>
            <person name="Tom L."/>
            <person name="Singh A."/>
            <person name="Thomas B.C."/>
            <person name="Baker B.J."/>
            <person name="Piceno Y.M."/>
            <person name="Andersen G.L."/>
            <person name="Banfield J.F."/>
        </authorList>
    </citation>
    <scope>NUCLEOTIDE SEQUENCE [LARGE SCALE GENOMIC DNA]</scope>
</reference>
<organism evidence="3 4">
    <name type="scientific">Mesotoga prima</name>
    <dbReference type="NCBI Taxonomy" id="1184387"/>
    <lineage>
        <taxon>Bacteria</taxon>
        <taxon>Thermotogati</taxon>
        <taxon>Thermotogota</taxon>
        <taxon>Thermotogae</taxon>
        <taxon>Kosmotogales</taxon>
        <taxon>Kosmotogaceae</taxon>
        <taxon>Mesotoga</taxon>
    </lineage>
</organism>
<evidence type="ECO:0000256" key="1">
    <source>
        <dbReference type="SAM" id="MobiDB-lite"/>
    </source>
</evidence>
<name>A0A101HNZ1_9BACT</name>
<evidence type="ECO:0000313" key="3">
    <source>
        <dbReference type="EMBL" id="KUK80345.1"/>
    </source>
</evidence>
<dbReference type="AlphaFoldDB" id="A0A101HNZ1"/>
<dbReference type="PATRIC" id="fig|1184387.3.peg.1453"/>
<proteinExistence type="predicted"/>
<feature type="signal peptide" evidence="2">
    <location>
        <begin position="1"/>
        <end position="20"/>
    </location>
</feature>
<keyword evidence="2" id="KW-0732">Signal</keyword>
<sequence>MRKTLLILLFVSMIFGLTLANNGKGPGDGIPDGQEPGAGFGSPGTGNGEGPGAGKVDSGGSTTLLLENLEAETVSSEPVLVRSMNRLVEMIRNMLRNLFRVRTALSAK</sequence>
<dbReference type="EMBL" id="LGGP01000170">
    <property type="protein sequence ID" value="KUK80345.1"/>
    <property type="molecule type" value="Genomic_DNA"/>
</dbReference>
<comment type="caution">
    <text evidence="3">The sequence shown here is derived from an EMBL/GenBank/DDBJ whole genome shotgun (WGS) entry which is preliminary data.</text>
</comment>